<dbReference type="RefSeq" id="WP_326509956.1">
    <property type="nucleotide sequence ID" value="NZ_JAWIIV010000050.1"/>
</dbReference>
<reference evidence="2 3" key="1">
    <citation type="submission" date="2023-10" db="EMBL/GenBank/DDBJ databases">
        <title>Noviherbaspirillum sp. CPCC 100848 genome assembly.</title>
        <authorList>
            <person name="Li X.Y."/>
            <person name="Fang X.M."/>
        </authorList>
    </citation>
    <scope>NUCLEOTIDE SEQUENCE [LARGE SCALE GENOMIC DNA]</scope>
    <source>
        <strain evidence="2 3">CPCC 100848</strain>
    </source>
</reference>
<accession>A0ABU6JI28</accession>
<evidence type="ECO:0000313" key="2">
    <source>
        <dbReference type="EMBL" id="MEC4723335.1"/>
    </source>
</evidence>
<proteinExistence type="predicted"/>
<keyword evidence="1" id="KW-0472">Membrane</keyword>
<evidence type="ECO:0000256" key="1">
    <source>
        <dbReference type="SAM" id="Phobius"/>
    </source>
</evidence>
<protein>
    <recommendedName>
        <fullName evidence="4">Prepilin-type N-terminal cleavage/methylation domain-containing protein</fullName>
    </recommendedName>
</protein>
<feature type="transmembrane region" description="Helical" evidence="1">
    <location>
        <begin position="20"/>
        <end position="45"/>
    </location>
</feature>
<organism evidence="2 3">
    <name type="scientific">Noviherbaspirillum album</name>
    <dbReference type="NCBI Taxonomy" id="3080276"/>
    <lineage>
        <taxon>Bacteria</taxon>
        <taxon>Pseudomonadati</taxon>
        <taxon>Pseudomonadota</taxon>
        <taxon>Betaproteobacteria</taxon>
        <taxon>Burkholderiales</taxon>
        <taxon>Oxalobacteraceae</taxon>
        <taxon>Noviherbaspirillum</taxon>
    </lineage>
</organism>
<comment type="caution">
    <text evidence="2">The sequence shown here is derived from an EMBL/GenBank/DDBJ whole genome shotgun (WGS) entry which is preliminary data.</text>
</comment>
<keyword evidence="1" id="KW-0812">Transmembrane</keyword>
<keyword evidence="1" id="KW-1133">Transmembrane helix</keyword>
<dbReference type="Proteomes" id="UP001352263">
    <property type="component" value="Unassembled WGS sequence"/>
</dbReference>
<gene>
    <name evidence="2" type="ORF">RY831_29720</name>
</gene>
<sequence>MHISDPWISWIAVFLCKEDGATLLEAALVGLLVIVIGALALLAILESASLQRTRG</sequence>
<evidence type="ECO:0000313" key="3">
    <source>
        <dbReference type="Proteomes" id="UP001352263"/>
    </source>
</evidence>
<evidence type="ECO:0008006" key="4">
    <source>
        <dbReference type="Google" id="ProtNLM"/>
    </source>
</evidence>
<dbReference type="EMBL" id="JAWIIV010000050">
    <property type="protein sequence ID" value="MEC4723335.1"/>
    <property type="molecule type" value="Genomic_DNA"/>
</dbReference>
<keyword evidence="3" id="KW-1185">Reference proteome</keyword>
<name>A0ABU6JI28_9BURK</name>